<reference evidence="2" key="1">
    <citation type="journal article" date="2019" name="Int. J. Syst. Evol. Microbiol.">
        <title>The Global Catalogue of Microorganisms (GCM) 10K type strain sequencing project: providing services to taxonomists for standard genome sequencing and annotation.</title>
        <authorList>
            <consortium name="The Broad Institute Genomics Platform"/>
            <consortium name="The Broad Institute Genome Sequencing Center for Infectious Disease"/>
            <person name="Wu L."/>
            <person name="Ma J."/>
        </authorList>
    </citation>
    <scope>NUCLEOTIDE SEQUENCE [LARGE SCALE GENOMIC DNA]</scope>
    <source>
        <strain evidence="2">JCM 16601</strain>
    </source>
</reference>
<gene>
    <name evidence="1" type="ORF">GCM10022210_31420</name>
</gene>
<dbReference type="Gene3D" id="3.40.50.300">
    <property type="entry name" value="P-loop containing nucleotide triphosphate hydrolases"/>
    <property type="match status" value="1"/>
</dbReference>
<keyword evidence="2" id="KW-1185">Reference proteome</keyword>
<dbReference type="EMBL" id="BAAAZC010000023">
    <property type="protein sequence ID" value="GAA3978217.1"/>
    <property type="molecule type" value="Genomic_DNA"/>
</dbReference>
<evidence type="ECO:0000313" key="1">
    <source>
        <dbReference type="EMBL" id="GAA3978217.1"/>
    </source>
</evidence>
<evidence type="ECO:0000313" key="2">
    <source>
        <dbReference type="Proteomes" id="UP001500742"/>
    </source>
</evidence>
<dbReference type="Proteomes" id="UP001500742">
    <property type="component" value="Unassembled WGS sequence"/>
</dbReference>
<evidence type="ECO:0008006" key="3">
    <source>
        <dbReference type="Google" id="ProtNLM"/>
    </source>
</evidence>
<protein>
    <recommendedName>
        <fullName evidence="3">NACHT domain-containing protein</fullName>
    </recommendedName>
</protein>
<accession>A0ABP7Q882</accession>
<proteinExistence type="predicted"/>
<dbReference type="InterPro" id="IPR027417">
    <property type="entry name" value="P-loop_NTPase"/>
</dbReference>
<sequence length="824" mass="95435">MIFAATKLTVSETTLKRVYGFAFSKFKPSLFTIEVMAKYCGYVGWDDFCINQQGLAVKATNTDIDWKALSQNAAKITNFTLQALKNRSGIPYNQTIERKFINDHFDEFLAGDYTGTVIMAPSGYGKTLALCHWVDEKTAVNDNKDIILFFSSSALMNVFLSGRDLNDWLLALLGYSSDDDVAALFDVNKRGDGKFYFIIDGLDEHMFKIEQFHLLLNQLTNIFSFYQSHSWFKLILTMRSSNWVNNQHELDPDNEKWFTGFVTDSNLVTNVPLFTLNEVRNLCININPAIQNFMAIDIAKDFNHPLYFQFYYKQHKDDFTFGIADHICIHDLISTFILNKVYLGHYATEKIILLRTLVAEIDFTKDSYDVDKLKVIELLKQYNHAYTELLNIGFLREINISTDLMFKTVIQFGNSNFLEYTIAKNLLFENESTFNLQLVHTINDKFNNNEHKLPIIKWCVMNAVKNGQQESFALLAYTRLNPKEKSELVIFIGELLLKMSSSPIYSESIVNYFKADCTDDLFYYFFGLEYINLEYKNTLLTLLKFELANSKKALVYTALATISIFQLDLAGMDDNLKKLRSFSPEDFQNFDINPLHCLDAIYQYFKYGIIKKEFFAELTRFYFNPPKHKTAIHTFKGNDLIYLLAGYSLSITQKPIKVLRFINATQKTCKTCLDSSFTYRFFLKAMASTAYFFLYSETEMLRMYESLATACKLRENLATPFMYAFLYAVKIKTAIMLNDIASINGYLTQFYQTCDESGNKLSKLFIHFVLINCEQIRITDTQLYRQVSYNHTKLLRECGLSPEILVRPLEEEPTVLKLNISTPY</sequence>
<organism evidence="1 2">
    <name type="scientific">Mucilaginibacter dorajii</name>
    <dbReference type="NCBI Taxonomy" id="692994"/>
    <lineage>
        <taxon>Bacteria</taxon>
        <taxon>Pseudomonadati</taxon>
        <taxon>Bacteroidota</taxon>
        <taxon>Sphingobacteriia</taxon>
        <taxon>Sphingobacteriales</taxon>
        <taxon>Sphingobacteriaceae</taxon>
        <taxon>Mucilaginibacter</taxon>
    </lineage>
</organism>
<name>A0ABP7Q882_9SPHI</name>
<comment type="caution">
    <text evidence="1">The sequence shown here is derived from an EMBL/GenBank/DDBJ whole genome shotgun (WGS) entry which is preliminary data.</text>
</comment>